<evidence type="ECO:0000313" key="3">
    <source>
        <dbReference type="Proteomes" id="UP000199152"/>
    </source>
</evidence>
<evidence type="ECO:0000256" key="1">
    <source>
        <dbReference type="SAM" id="MobiDB-lite"/>
    </source>
</evidence>
<dbReference type="RefSeq" id="WP_245753719.1">
    <property type="nucleotide sequence ID" value="NZ_FOSW01000012.1"/>
</dbReference>
<organism evidence="2 3">
    <name type="scientific">Geodermatophilus ruber</name>
    <dbReference type="NCBI Taxonomy" id="504800"/>
    <lineage>
        <taxon>Bacteria</taxon>
        <taxon>Bacillati</taxon>
        <taxon>Actinomycetota</taxon>
        <taxon>Actinomycetes</taxon>
        <taxon>Geodermatophilales</taxon>
        <taxon>Geodermatophilaceae</taxon>
        <taxon>Geodermatophilus</taxon>
    </lineage>
</organism>
<name>A0A1I4IAZ4_9ACTN</name>
<proteinExistence type="predicted"/>
<dbReference type="AlphaFoldDB" id="A0A1I4IAZ4"/>
<sequence>MGHSQSSREEVADAGRDGQRPAPSGRPGDRVRRRGLLALFLRWAFAPDERRRPPTDDGLLTPVATLARRESALALRAVLSDAGIRSTVRGSGPHRVEVLVFPEDADRAARLAASFPAG</sequence>
<evidence type="ECO:0000313" key="2">
    <source>
        <dbReference type="EMBL" id="SFL51542.1"/>
    </source>
</evidence>
<dbReference type="Proteomes" id="UP000199152">
    <property type="component" value="Unassembled WGS sequence"/>
</dbReference>
<dbReference type="InParanoid" id="A0A1I4IAZ4"/>
<gene>
    <name evidence="2" type="ORF">SAMN04488085_112135</name>
</gene>
<keyword evidence="3" id="KW-1185">Reference proteome</keyword>
<reference evidence="2 3" key="1">
    <citation type="submission" date="2016-10" db="EMBL/GenBank/DDBJ databases">
        <authorList>
            <person name="de Groot N.N."/>
        </authorList>
    </citation>
    <scope>NUCLEOTIDE SEQUENCE [LARGE SCALE GENOMIC DNA]</scope>
    <source>
        <strain evidence="2 3">DSM 45317</strain>
    </source>
</reference>
<accession>A0A1I4IAZ4</accession>
<dbReference type="EMBL" id="FOSW01000012">
    <property type="protein sequence ID" value="SFL51542.1"/>
    <property type="molecule type" value="Genomic_DNA"/>
</dbReference>
<protein>
    <submittedName>
        <fullName evidence="2">Uncharacterized protein</fullName>
    </submittedName>
</protein>
<feature type="compositionally biased region" description="Basic and acidic residues" evidence="1">
    <location>
        <begin position="1"/>
        <end position="19"/>
    </location>
</feature>
<feature type="region of interest" description="Disordered" evidence="1">
    <location>
        <begin position="1"/>
        <end position="31"/>
    </location>
</feature>